<keyword evidence="4" id="KW-0472">Membrane</keyword>
<evidence type="ECO:0000256" key="2">
    <source>
        <dbReference type="ARBA" id="ARBA00023043"/>
    </source>
</evidence>
<organism evidence="5 6">
    <name type="scientific">Plasmodiophora brassicae</name>
    <name type="common">Clubroot disease agent</name>
    <dbReference type="NCBI Taxonomy" id="37360"/>
    <lineage>
        <taxon>Eukaryota</taxon>
        <taxon>Sar</taxon>
        <taxon>Rhizaria</taxon>
        <taxon>Endomyxa</taxon>
        <taxon>Phytomyxea</taxon>
        <taxon>Plasmodiophorida</taxon>
        <taxon>Plasmodiophoridae</taxon>
        <taxon>Plasmodiophora</taxon>
    </lineage>
</organism>
<protein>
    <submittedName>
        <fullName evidence="5">Uncharacterized protein</fullName>
    </submittedName>
</protein>
<name>A0A3P3YHY3_PLABS</name>
<dbReference type="AlphaFoldDB" id="A0A3P3YHY3"/>
<feature type="transmembrane region" description="Helical" evidence="4">
    <location>
        <begin position="69"/>
        <end position="88"/>
    </location>
</feature>
<feature type="transmembrane region" description="Helical" evidence="4">
    <location>
        <begin position="109"/>
        <end position="129"/>
    </location>
</feature>
<dbReference type="SUPFAM" id="SSF48403">
    <property type="entry name" value="Ankyrin repeat"/>
    <property type="match status" value="1"/>
</dbReference>
<dbReference type="PANTHER" id="PTHR24198">
    <property type="entry name" value="ANKYRIN REPEAT AND PROTEIN KINASE DOMAIN-CONTAINING PROTEIN"/>
    <property type="match status" value="1"/>
</dbReference>
<dbReference type="PROSITE" id="PS50088">
    <property type="entry name" value="ANK_REPEAT"/>
    <property type="match status" value="1"/>
</dbReference>
<keyword evidence="1" id="KW-0677">Repeat</keyword>
<dbReference type="InterPro" id="IPR002110">
    <property type="entry name" value="Ankyrin_rpt"/>
</dbReference>
<keyword evidence="4" id="KW-0812">Transmembrane</keyword>
<dbReference type="InterPro" id="IPR011333">
    <property type="entry name" value="SKP1/BTB/POZ_sf"/>
</dbReference>
<keyword evidence="4" id="KW-1133">Transmembrane helix</keyword>
<dbReference type="EMBL" id="OVEO01000012">
    <property type="protein sequence ID" value="SPQ99754.1"/>
    <property type="molecule type" value="Genomic_DNA"/>
</dbReference>
<keyword evidence="2 3" id="KW-0040">ANK repeat</keyword>
<dbReference type="Gene3D" id="3.30.710.10">
    <property type="entry name" value="Potassium Channel Kv1.1, Chain A"/>
    <property type="match status" value="1"/>
</dbReference>
<dbReference type="Gene3D" id="1.25.40.20">
    <property type="entry name" value="Ankyrin repeat-containing domain"/>
    <property type="match status" value="2"/>
</dbReference>
<evidence type="ECO:0000256" key="1">
    <source>
        <dbReference type="ARBA" id="ARBA00022737"/>
    </source>
</evidence>
<proteinExistence type="predicted"/>
<evidence type="ECO:0000313" key="6">
    <source>
        <dbReference type="Proteomes" id="UP000290189"/>
    </source>
</evidence>
<sequence>MGTTAITDRTTITTTTSTSTAIMDTTGTIMAMMMTTRKMMKKMIITMNSTTTAMTTTITTMAITTMIMVIMGTMATTAITAITTMTMTMTKTGCSSEQCHTKHRFGMRIIANVPMLLLLPLAVILSGTVPAVTLRANDAVGQTVEQATAVAHSGLLYSMISELGVCDSDITLPNVGGTELRLIVRFMNTSAVHVFAPAAAQWLEDWLSTTTLDAQCRLLVAADYLDVRCLVTQIVWRMLRRGISAIRTMLPANVLWLVLKISPGMVRLGQVARTPEEKAWISEIHDLLVVGDNGASAGSAQCHRYAIVLLQWASSRGEESAVDLLLNVLGIGGNAGDDNQLTALHWAAATRSVSVVKLLLGLPGINVNARDINGMTPLHWAAACGHTYGVALLLAVPGTDINARDNRMLTALLWAAINGFEETVEFLMNTPRIEGLSDDPETTPVRWSQVSRSHNILGLLLNAPRVDTDPRDVLFSAAVTNVNARGNLLLAPLQGTISRLLVLLVLIRALLWVIL</sequence>
<feature type="repeat" description="ANK" evidence="3">
    <location>
        <begin position="373"/>
        <end position="406"/>
    </location>
</feature>
<dbReference type="PROSITE" id="PS50297">
    <property type="entry name" value="ANK_REP_REGION"/>
    <property type="match status" value="1"/>
</dbReference>
<evidence type="ECO:0000256" key="4">
    <source>
        <dbReference type="SAM" id="Phobius"/>
    </source>
</evidence>
<evidence type="ECO:0000313" key="5">
    <source>
        <dbReference type="EMBL" id="SPQ99754.1"/>
    </source>
</evidence>
<dbReference type="PANTHER" id="PTHR24198:SF165">
    <property type="entry name" value="ANKYRIN REPEAT-CONTAINING PROTEIN-RELATED"/>
    <property type="match status" value="1"/>
</dbReference>
<reference evidence="5 6" key="1">
    <citation type="submission" date="2018-03" db="EMBL/GenBank/DDBJ databases">
        <authorList>
            <person name="Fogelqvist J."/>
        </authorList>
    </citation>
    <scope>NUCLEOTIDE SEQUENCE [LARGE SCALE GENOMIC DNA]</scope>
</reference>
<geneLocation type="mitochondrion" evidence="5"/>
<dbReference type="InterPro" id="IPR036770">
    <property type="entry name" value="Ankyrin_rpt-contain_sf"/>
</dbReference>
<evidence type="ECO:0000256" key="3">
    <source>
        <dbReference type="PROSITE-ProRule" id="PRU00023"/>
    </source>
</evidence>
<dbReference type="Proteomes" id="UP000290189">
    <property type="component" value="Unassembled WGS sequence"/>
</dbReference>
<dbReference type="Pfam" id="PF12796">
    <property type="entry name" value="Ank_2"/>
    <property type="match status" value="1"/>
</dbReference>
<keyword evidence="5" id="KW-0496">Mitochondrion</keyword>
<dbReference type="SMART" id="SM00248">
    <property type="entry name" value="ANK"/>
    <property type="match status" value="3"/>
</dbReference>
<gene>
    <name evidence="5" type="ORF">PLBR_LOCUS6969</name>
</gene>
<accession>A0A3P3YHY3</accession>
<feature type="transmembrane region" description="Helical" evidence="4">
    <location>
        <begin position="43"/>
        <end position="63"/>
    </location>
</feature>